<dbReference type="PROSITE" id="PS51321">
    <property type="entry name" value="TFIIS_CENTRAL"/>
    <property type="match status" value="1"/>
</dbReference>
<feature type="compositionally biased region" description="Low complexity" evidence="5">
    <location>
        <begin position="42"/>
        <end position="54"/>
    </location>
</feature>
<keyword evidence="1" id="KW-0479">Metal-binding</keyword>
<keyword evidence="4" id="KW-0539">Nucleus</keyword>
<dbReference type="GO" id="GO:0008270">
    <property type="term" value="F:zinc ion binding"/>
    <property type="evidence" value="ECO:0007669"/>
    <property type="project" value="UniProtKB-KW"/>
</dbReference>
<sequence>MVGPRGTIVPASKARLVHQDIQARPPRQDKSEAPASCTNTVGNNNNDNGNNNDNKYSPESNNYNVCDDGGPQEAKRSRPSEKKESTELSGNASRGFFPVHTLTTTDQVRLKAREMLQSALESGKSSIYDLFNNTDPKYKQRVRTRVMNLRDSNNPNLRLNVLMGHVSPDKLASMTSEVPPEEPFHGVGNREVITALIPLTAPKTTVFIINLPLQFLLFLLHRLSTINFLLRLLPQVSP</sequence>
<gene>
    <name evidence="6" type="ORF">SMRZ_LOCUS12075</name>
</gene>
<dbReference type="Gene3D" id="1.10.472.30">
    <property type="entry name" value="Transcription elongation factor S-II, central domain"/>
    <property type="match status" value="1"/>
</dbReference>
<dbReference type="SMART" id="SM00510">
    <property type="entry name" value="TFS2M"/>
    <property type="match status" value="1"/>
</dbReference>
<dbReference type="EMBL" id="UZAI01007280">
    <property type="protein sequence ID" value="VDO98512.1"/>
    <property type="molecule type" value="Genomic_DNA"/>
</dbReference>
<dbReference type="PANTHER" id="PTHR11477">
    <property type="entry name" value="TRANSCRIPTION FACTOR S-II ZINC FINGER DOMAIN-CONTAINING PROTEIN"/>
    <property type="match status" value="1"/>
</dbReference>
<evidence type="ECO:0000256" key="2">
    <source>
        <dbReference type="ARBA" id="ARBA00022771"/>
    </source>
</evidence>
<evidence type="ECO:0000256" key="4">
    <source>
        <dbReference type="ARBA" id="ARBA00023242"/>
    </source>
</evidence>
<evidence type="ECO:0000256" key="5">
    <source>
        <dbReference type="SAM" id="MobiDB-lite"/>
    </source>
</evidence>
<dbReference type="InterPro" id="IPR036575">
    <property type="entry name" value="TFIIS_cen_dom_sf"/>
</dbReference>
<evidence type="ECO:0000313" key="6">
    <source>
        <dbReference type="EMBL" id="VDO98512.1"/>
    </source>
</evidence>
<dbReference type="AlphaFoldDB" id="A0A183M7Q0"/>
<dbReference type="GO" id="GO:0006351">
    <property type="term" value="P:DNA-templated transcription"/>
    <property type="evidence" value="ECO:0007669"/>
    <property type="project" value="InterPro"/>
</dbReference>
<feature type="compositionally biased region" description="Polar residues" evidence="5">
    <location>
        <begin position="55"/>
        <end position="64"/>
    </location>
</feature>
<dbReference type="GO" id="GO:0005634">
    <property type="term" value="C:nucleus"/>
    <property type="evidence" value="ECO:0007669"/>
    <property type="project" value="TreeGrafter"/>
</dbReference>
<dbReference type="Pfam" id="PF07500">
    <property type="entry name" value="TFIIS_M"/>
    <property type="match status" value="1"/>
</dbReference>
<keyword evidence="7" id="KW-1185">Reference proteome</keyword>
<evidence type="ECO:0000256" key="1">
    <source>
        <dbReference type="ARBA" id="ARBA00022723"/>
    </source>
</evidence>
<keyword evidence="2" id="KW-0863">Zinc-finger</keyword>
<proteinExistence type="predicted"/>
<accession>A0A183M7Q0</accession>
<feature type="region of interest" description="Disordered" evidence="5">
    <location>
        <begin position="1"/>
        <end position="97"/>
    </location>
</feature>
<dbReference type="SUPFAM" id="SSF46942">
    <property type="entry name" value="Elongation factor TFIIS domain 2"/>
    <property type="match status" value="1"/>
</dbReference>
<name>A0A183M7Q0_9TREM</name>
<dbReference type="STRING" id="48269.A0A183M7Q0"/>
<dbReference type="Proteomes" id="UP000277204">
    <property type="component" value="Unassembled WGS sequence"/>
</dbReference>
<protein>
    <submittedName>
        <fullName evidence="6">Uncharacterized protein</fullName>
    </submittedName>
</protein>
<reference evidence="6 7" key="1">
    <citation type="submission" date="2018-11" db="EMBL/GenBank/DDBJ databases">
        <authorList>
            <consortium name="Pathogen Informatics"/>
        </authorList>
    </citation>
    <scope>NUCLEOTIDE SEQUENCE [LARGE SCALE GENOMIC DNA]</scope>
    <source>
        <strain evidence="6 7">Zambia</strain>
    </source>
</reference>
<keyword evidence="3" id="KW-0862">Zinc</keyword>
<organism evidence="6 7">
    <name type="scientific">Schistosoma margrebowiei</name>
    <dbReference type="NCBI Taxonomy" id="48269"/>
    <lineage>
        <taxon>Eukaryota</taxon>
        <taxon>Metazoa</taxon>
        <taxon>Spiralia</taxon>
        <taxon>Lophotrochozoa</taxon>
        <taxon>Platyhelminthes</taxon>
        <taxon>Trematoda</taxon>
        <taxon>Digenea</taxon>
        <taxon>Strigeidida</taxon>
        <taxon>Schistosomatoidea</taxon>
        <taxon>Schistosomatidae</taxon>
        <taxon>Schistosoma</taxon>
    </lineage>
</organism>
<dbReference type="PANTHER" id="PTHR11477:SF0">
    <property type="entry name" value="IP08861P-RELATED"/>
    <property type="match status" value="1"/>
</dbReference>
<evidence type="ECO:0000256" key="3">
    <source>
        <dbReference type="ARBA" id="ARBA00022833"/>
    </source>
</evidence>
<feature type="compositionally biased region" description="Basic and acidic residues" evidence="5">
    <location>
        <begin position="73"/>
        <end position="86"/>
    </location>
</feature>
<evidence type="ECO:0000313" key="7">
    <source>
        <dbReference type="Proteomes" id="UP000277204"/>
    </source>
</evidence>
<dbReference type="InterPro" id="IPR003618">
    <property type="entry name" value="TFIIS_cen_dom"/>
</dbReference>